<dbReference type="STRING" id="1503961.SAMN05421736_11728"/>
<evidence type="ECO:0000313" key="2">
    <source>
        <dbReference type="Proteomes" id="UP000198935"/>
    </source>
</evidence>
<protein>
    <recommendedName>
        <fullName evidence="3">Methionine aminopeptidase</fullName>
    </recommendedName>
</protein>
<proteinExistence type="predicted"/>
<reference evidence="2" key="1">
    <citation type="submission" date="2016-10" db="EMBL/GenBank/DDBJ databases">
        <authorList>
            <person name="Varghese N."/>
            <person name="Submissions S."/>
        </authorList>
    </citation>
    <scope>NUCLEOTIDE SEQUENCE [LARGE SCALE GENOMIC DNA]</scope>
    <source>
        <strain evidence="2">SP</strain>
    </source>
</reference>
<dbReference type="Proteomes" id="UP000198935">
    <property type="component" value="Unassembled WGS sequence"/>
</dbReference>
<dbReference type="SUPFAM" id="SSF57938">
    <property type="entry name" value="DnaJ/Hsp40 cysteine-rich domain"/>
    <property type="match status" value="1"/>
</dbReference>
<accession>A0A1H3U0M2</accession>
<keyword evidence="2" id="KW-1185">Reference proteome</keyword>
<dbReference type="InterPro" id="IPR036410">
    <property type="entry name" value="HSP_DnaJ_Cys-rich_dom_sf"/>
</dbReference>
<organism evidence="1 2">
    <name type="scientific">Evansella caseinilytica</name>
    <dbReference type="NCBI Taxonomy" id="1503961"/>
    <lineage>
        <taxon>Bacteria</taxon>
        <taxon>Bacillati</taxon>
        <taxon>Bacillota</taxon>
        <taxon>Bacilli</taxon>
        <taxon>Bacillales</taxon>
        <taxon>Bacillaceae</taxon>
        <taxon>Evansella</taxon>
    </lineage>
</organism>
<dbReference type="OrthoDB" id="2882832at2"/>
<gene>
    <name evidence="1" type="ORF">SAMN05421736_11728</name>
</gene>
<sequence>MGLFSAISDWKTARYEKKVAIAKAEGKCPDCNGRGFHTIANEYMYAASYYDCPGCEGSGSYDDWAGLN</sequence>
<dbReference type="AlphaFoldDB" id="A0A1H3U0M2"/>
<dbReference type="EMBL" id="FNPI01000017">
    <property type="protein sequence ID" value="SDZ55847.1"/>
    <property type="molecule type" value="Genomic_DNA"/>
</dbReference>
<dbReference type="Gene3D" id="1.20.1580.10">
    <property type="entry name" value="ABC transporter ATPase like domain"/>
    <property type="match status" value="1"/>
</dbReference>
<name>A0A1H3U0M2_9BACI</name>
<evidence type="ECO:0008006" key="3">
    <source>
        <dbReference type="Google" id="ProtNLM"/>
    </source>
</evidence>
<evidence type="ECO:0000313" key="1">
    <source>
        <dbReference type="EMBL" id="SDZ55847.1"/>
    </source>
</evidence>